<protein>
    <recommendedName>
        <fullName evidence="4">Circumsporozoite protein</fullName>
    </recommendedName>
</protein>
<evidence type="ECO:0000313" key="3">
    <source>
        <dbReference type="Proteomes" id="UP000182658"/>
    </source>
</evidence>
<evidence type="ECO:0008006" key="4">
    <source>
        <dbReference type="Google" id="ProtNLM"/>
    </source>
</evidence>
<reference evidence="2 3" key="1">
    <citation type="submission" date="2016-10" db="EMBL/GenBank/DDBJ databases">
        <title>Draft genome sequence of Coniochaeta ligniaria NRRL30616, a lignocellulolytic fungus for bioabatement of inhibitors in plant biomass hydrolysates.</title>
        <authorList>
            <consortium name="DOE Joint Genome Institute"/>
            <person name="Jimenez D.J."/>
            <person name="Hector R.E."/>
            <person name="Riley R."/>
            <person name="Sun H."/>
            <person name="Grigoriev I.V."/>
            <person name="Van Elsas J.D."/>
            <person name="Nichols N.N."/>
        </authorList>
    </citation>
    <scope>NUCLEOTIDE SEQUENCE [LARGE SCALE GENOMIC DNA]</scope>
    <source>
        <strain evidence="2 3">NRRL 30616</strain>
    </source>
</reference>
<proteinExistence type="predicted"/>
<dbReference type="OrthoDB" id="2141239at2759"/>
<evidence type="ECO:0000313" key="2">
    <source>
        <dbReference type="EMBL" id="OIW28138.1"/>
    </source>
</evidence>
<name>A0A1J7JKE9_9PEZI</name>
<gene>
    <name evidence="2" type="ORF">CONLIGDRAFT_463808</name>
</gene>
<sequence length="355" mass="34915">MMSKTIILSALLALAEARFGQEGAIQGQIQQLSSFGNPGEAGTLAGQTPGVLLAGANACAKLQLADKIVETLGDDPAVIAGAAALVQAEKNFNPFAQSIPTICSDASLPATEALRGIVALVDPAVTGSDVENANAATSLKTPFDATGLSVADVMAANGFSNFTSQGVDGAAGAAPAAGNGAAATTSASAAATTAATDCGVTITTTIAAATTATATTATAATAAATTAAVVSGSAVQKSTIAGLDYGLCVPTLKFESGLNGRKDTEFTFQAIDPLVNKGQQEALNPAIIMNRICDQLTNVCNANAAAKAACLQAKADLGGGARDVTTADAWNTQLGFAGTNTNPDNAPQAGLVGHS</sequence>
<dbReference type="InParanoid" id="A0A1J7JKE9"/>
<dbReference type="EMBL" id="KV875099">
    <property type="protein sequence ID" value="OIW28138.1"/>
    <property type="molecule type" value="Genomic_DNA"/>
</dbReference>
<feature type="signal peptide" evidence="1">
    <location>
        <begin position="1"/>
        <end position="17"/>
    </location>
</feature>
<organism evidence="2 3">
    <name type="scientific">Coniochaeta ligniaria NRRL 30616</name>
    <dbReference type="NCBI Taxonomy" id="1408157"/>
    <lineage>
        <taxon>Eukaryota</taxon>
        <taxon>Fungi</taxon>
        <taxon>Dikarya</taxon>
        <taxon>Ascomycota</taxon>
        <taxon>Pezizomycotina</taxon>
        <taxon>Sordariomycetes</taxon>
        <taxon>Sordariomycetidae</taxon>
        <taxon>Coniochaetales</taxon>
        <taxon>Coniochaetaceae</taxon>
        <taxon>Coniochaeta</taxon>
    </lineage>
</organism>
<evidence type="ECO:0000256" key="1">
    <source>
        <dbReference type="SAM" id="SignalP"/>
    </source>
</evidence>
<keyword evidence="3" id="KW-1185">Reference proteome</keyword>
<accession>A0A1J7JKE9</accession>
<dbReference type="Proteomes" id="UP000182658">
    <property type="component" value="Unassembled WGS sequence"/>
</dbReference>
<feature type="chain" id="PRO_5012746678" description="Circumsporozoite protein" evidence="1">
    <location>
        <begin position="18"/>
        <end position="355"/>
    </location>
</feature>
<keyword evidence="1" id="KW-0732">Signal</keyword>
<dbReference type="AlphaFoldDB" id="A0A1J7JKE9"/>
<dbReference type="STRING" id="1408157.A0A1J7JKE9"/>